<dbReference type="AlphaFoldDB" id="A0A3G8ZR27"/>
<keyword evidence="5" id="KW-0408">Iron</keyword>
<keyword evidence="4" id="KW-0479">Metal-binding</keyword>
<dbReference type="GO" id="GO:0016020">
    <property type="term" value="C:membrane"/>
    <property type="evidence" value="ECO:0007669"/>
    <property type="project" value="InterPro"/>
</dbReference>
<keyword evidence="7" id="KW-1015">Disulfide bond</keyword>
<evidence type="ECO:0000256" key="7">
    <source>
        <dbReference type="ARBA" id="ARBA00023157"/>
    </source>
</evidence>
<dbReference type="InterPro" id="IPR017941">
    <property type="entry name" value="Rieske_2Fe-2S"/>
</dbReference>
<evidence type="ECO:0000256" key="2">
    <source>
        <dbReference type="ARBA" id="ARBA00015816"/>
    </source>
</evidence>
<evidence type="ECO:0000256" key="6">
    <source>
        <dbReference type="ARBA" id="ARBA00023014"/>
    </source>
</evidence>
<evidence type="ECO:0000256" key="1">
    <source>
        <dbReference type="ARBA" id="ARBA00002494"/>
    </source>
</evidence>
<dbReference type="GO" id="GO:0004497">
    <property type="term" value="F:monooxygenase activity"/>
    <property type="evidence" value="ECO:0007669"/>
    <property type="project" value="UniProtKB-ARBA"/>
</dbReference>
<dbReference type="GO" id="GO:0051537">
    <property type="term" value="F:2 iron, 2 sulfur cluster binding"/>
    <property type="evidence" value="ECO:0007669"/>
    <property type="project" value="UniProtKB-KW"/>
</dbReference>
<name>A0A3G8ZR27_9ACTN</name>
<dbReference type="EMBL" id="CP034170">
    <property type="protein sequence ID" value="AZI59598.1"/>
    <property type="molecule type" value="Genomic_DNA"/>
</dbReference>
<keyword evidence="6" id="KW-0411">Iron-sulfur</keyword>
<dbReference type="PANTHER" id="PTHR10134">
    <property type="entry name" value="CYTOCHROME B-C1 COMPLEX SUBUNIT RIESKE, MITOCHONDRIAL"/>
    <property type="match status" value="1"/>
</dbReference>
<organism evidence="13 14">
    <name type="scientific">Nakamurella antarctica</name>
    <dbReference type="NCBI Taxonomy" id="1902245"/>
    <lineage>
        <taxon>Bacteria</taxon>
        <taxon>Bacillati</taxon>
        <taxon>Actinomycetota</taxon>
        <taxon>Actinomycetes</taxon>
        <taxon>Nakamurellales</taxon>
        <taxon>Nakamurellaceae</taxon>
        <taxon>Nakamurella</taxon>
    </lineage>
</organism>
<evidence type="ECO:0000256" key="5">
    <source>
        <dbReference type="ARBA" id="ARBA00023004"/>
    </source>
</evidence>
<evidence type="ECO:0000313" key="14">
    <source>
        <dbReference type="Proteomes" id="UP000268084"/>
    </source>
</evidence>
<evidence type="ECO:0000256" key="4">
    <source>
        <dbReference type="ARBA" id="ARBA00022723"/>
    </source>
</evidence>
<evidence type="ECO:0000256" key="3">
    <source>
        <dbReference type="ARBA" id="ARBA00022714"/>
    </source>
</evidence>
<feature type="chain" id="PRO_5038946902" description="Cytochrome bc1 complex Rieske iron-sulfur subunit" evidence="11">
    <location>
        <begin position="24"/>
        <end position="145"/>
    </location>
</feature>
<dbReference type="OrthoDB" id="25106at2"/>
<protein>
    <recommendedName>
        <fullName evidence="2">Cytochrome bc1 complex Rieske iron-sulfur subunit</fullName>
    </recommendedName>
    <alternativeName>
        <fullName evidence="8">Cytochrome bc1 reductase complex subunit QcrA</fullName>
    </alternativeName>
</protein>
<sequence length="145" mass="13691">MSSTATFMSSTAASSAASSSAPASSTAASSAASSSAPASSGTSAAASGAPVDALTGVSAIPDGGSLVVKVGGEPIALARKGNDVLAFTAVCPHQQCTVGSAGATLQCPCHGSEFDAFTGAVLQGPAKVPLAAIPVKVQGDQVVRA</sequence>
<dbReference type="PROSITE" id="PS51296">
    <property type="entry name" value="RIESKE"/>
    <property type="match status" value="1"/>
</dbReference>
<keyword evidence="14" id="KW-1185">Reference proteome</keyword>
<keyword evidence="11" id="KW-0732">Signal</keyword>
<reference evidence="13 14" key="2">
    <citation type="submission" date="2018-12" db="EMBL/GenBank/DDBJ databases">
        <title>Nakamurella antarcticus sp. nov., isolated from Antarctica South Shetland Islands soil.</title>
        <authorList>
            <person name="Peng F."/>
        </authorList>
    </citation>
    <scope>NUCLEOTIDE SEQUENCE [LARGE SCALE GENOMIC DNA]</scope>
    <source>
        <strain evidence="13 14">S14-144</strain>
    </source>
</reference>
<dbReference type="GO" id="GO:0016705">
    <property type="term" value="F:oxidoreductase activity, acting on paired donors, with incorporation or reduction of molecular oxygen"/>
    <property type="evidence" value="ECO:0007669"/>
    <property type="project" value="UniProtKB-ARBA"/>
</dbReference>
<dbReference type="InterPro" id="IPR036922">
    <property type="entry name" value="Rieske_2Fe-2S_sf"/>
</dbReference>
<evidence type="ECO:0000256" key="9">
    <source>
        <dbReference type="ARBA" id="ARBA00034078"/>
    </source>
</evidence>
<comment type="function">
    <text evidence="1">Iron-sulfur subunit of the cytochrome bc1 complex, an essential component of the respiratory electron transport chain required for ATP synthesis. The bc1 complex catalyzes the oxidation of menaquinol and the reduction of cytochrome c in the respiratory chain. The bc1 complex operates through a Q-cycle mechanism that couples electron transfer to generation of the proton gradient that drives ATP synthesis.</text>
</comment>
<evidence type="ECO:0000256" key="8">
    <source>
        <dbReference type="ARBA" id="ARBA00029586"/>
    </source>
</evidence>
<dbReference type="InterPro" id="IPR014349">
    <property type="entry name" value="Rieske_Fe-S_prot"/>
</dbReference>
<evidence type="ECO:0000313" key="13">
    <source>
        <dbReference type="EMBL" id="AZI59598.1"/>
    </source>
</evidence>
<comment type="cofactor">
    <cofactor evidence="9">
        <name>[2Fe-2S] cluster</name>
        <dbReference type="ChEBI" id="CHEBI:190135"/>
    </cofactor>
</comment>
<keyword evidence="3" id="KW-0001">2Fe-2S</keyword>
<dbReference type="KEGG" id="nak:EH165_12205"/>
<dbReference type="Gene3D" id="2.102.10.10">
    <property type="entry name" value="Rieske [2Fe-2S] iron-sulphur domain"/>
    <property type="match status" value="1"/>
</dbReference>
<proteinExistence type="predicted"/>
<dbReference type="CDD" id="cd03467">
    <property type="entry name" value="Rieske"/>
    <property type="match status" value="1"/>
</dbReference>
<reference evidence="13 14" key="1">
    <citation type="submission" date="2018-11" db="EMBL/GenBank/DDBJ databases">
        <authorList>
            <person name="Da X."/>
        </authorList>
    </citation>
    <scope>NUCLEOTIDE SEQUENCE [LARGE SCALE GENOMIC DNA]</scope>
    <source>
        <strain evidence="13 14">S14-144</strain>
    </source>
</reference>
<feature type="domain" description="Rieske" evidence="12">
    <location>
        <begin position="52"/>
        <end position="144"/>
    </location>
</feature>
<dbReference type="Pfam" id="PF00355">
    <property type="entry name" value="Rieske"/>
    <property type="match status" value="1"/>
</dbReference>
<dbReference type="Proteomes" id="UP000268084">
    <property type="component" value="Chromosome"/>
</dbReference>
<evidence type="ECO:0000256" key="11">
    <source>
        <dbReference type="SAM" id="SignalP"/>
    </source>
</evidence>
<accession>A0A3G8ZR27</accession>
<dbReference type="SUPFAM" id="SSF50022">
    <property type="entry name" value="ISP domain"/>
    <property type="match status" value="1"/>
</dbReference>
<feature type="region of interest" description="Disordered" evidence="10">
    <location>
        <begin position="1"/>
        <end position="48"/>
    </location>
</feature>
<dbReference type="GO" id="GO:0046872">
    <property type="term" value="F:metal ion binding"/>
    <property type="evidence" value="ECO:0007669"/>
    <property type="project" value="UniProtKB-KW"/>
</dbReference>
<feature type="signal peptide" evidence="11">
    <location>
        <begin position="1"/>
        <end position="23"/>
    </location>
</feature>
<dbReference type="PRINTS" id="PR00162">
    <property type="entry name" value="RIESKE"/>
</dbReference>
<evidence type="ECO:0000259" key="12">
    <source>
        <dbReference type="PROSITE" id="PS51296"/>
    </source>
</evidence>
<dbReference type="InterPro" id="IPR005805">
    <property type="entry name" value="Rieske_Fe-S_prot_C"/>
</dbReference>
<evidence type="ECO:0000256" key="10">
    <source>
        <dbReference type="SAM" id="MobiDB-lite"/>
    </source>
</evidence>
<gene>
    <name evidence="13" type="ORF">EH165_12205</name>
</gene>